<protein>
    <submittedName>
        <fullName evidence="2">Uncharacterized protein</fullName>
    </submittedName>
</protein>
<dbReference type="EMBL" id="VJZR01000010">
    <property type="protein sequence ID" value="TRX20497.1"/>
    <property type="molecule type" value="Genomic_DNA"/>
</dbReference>
<keyword evidence="3" id="KW-1185">Reference proteome</keyword>
<feature type="compositionally biased region" description="Basic and acidic residues" evidence="1">
    <location>
        <begin position="63"/>
        <end position="81"/>
    </location>
</feature>
<accession>A0A553CJ23</accession>
<proteinExistence type="predicted"/>
<reference evidence="2 3" key="1">
    <citation type="submission" date="2019-07" db="EMBL/GenBank/DDBJ databases">
        <title>Novel species of Flavobacterium.</title>
        <authorList>
            <person name="Liu Q."/>
            <person name="Xin Y.-H."/>
        </authorList>
    </citation>
    <scope>NUCLEOTIDE SEQUENCE [LARGE SCALE GENOMIC DNA]</scope>
    <source>
        <strain evidence="2 3">LB3P56</strain>
    </source>
</reference>
<dbReference type="Proteomes" id="UP000318585">
    <property type="component" value="Unassembled WGS sequence"/>
</dbReference>
<comment type="caution">
    <text evidence="2">The sequence shown here is derived from an EMBL/GenBank/DDBJ whole genome shotgun (WGS) entry which is preliminary data.</text>
</comment>
<evidence type="ECO:0000256" key="1">
    <source>
        <dbReference type="SAM" id="MobiDB-lite"/>
    </source>
</evidence>
<gene>
    <name evidence="2" type="ORF">FNW17_11620</name>
</gene>
<name>A0A553CJ23_9FLAO</name>
<evidence type="ECO:0000313" key="3">
    <source>
        <dbReference type="Proteomes" id="UP000318585"/>
    </source>
</evidence>
<evidence type="ECO:0000313" key="2">
    <source>
        <dbReference type="EMBL" id="TRX20497.1"/>
    </source>
</evidence>
<dbReference type="PROSITE" id="PS51257">
    <property type="entry name" value="PROKAR_LIPOPROTEIN"/>
    <property type="match status" value="1"/>
</dbReference>
<dbReference type="OrthoDB" id="5513217at2"/>
<dbReference type="AlphaFoldDB" id="A0A553CJ23"/>
<dbReference type="RefSeq" id="WP_143391992.1">
    <property type="nucleotide sequence ID" value="NZ_VJZQ01000040.1"/>
</dbReference>
<organism evidence="2 3">
    <name type="scientific">Flavobacterium franklandianum</name>
    <dbReference type="NCBI Taxonomy" id="2594430"/>
    <lineage>
        <taxon>Bacteria</taxon>
        <taxon>Pseudomonadati</taxon>
        <taxon>Bacteroidota</taxon>
        <taxon>Flavobacteriia</taxon>
        <taxon>Flavobacteriales</taxon>
        <taxon>Flavobacteriaceae</taxon>
        <taxon>Flavobacterium</taxon>
    </lineage>
</organism>
<feature type="region of interest" description="Disordered" evidence="1">
    <location>
        <begin position="60"/>
        <end position="81"/>
    </location>
</feature>
<feature type="region of interest" description="Disordered" evidence="1">
    <location>
        <begin position="23"/>
        <end position="47"/>
    </location>
</feature>
<sequence>MKKVLLSMAVAGILFTACNGKKTEEQGHEHTDGVHQHADGAEHPNHENDTVVQEVFTVGKDSVAPKEVHGHEHKDGEKHDH</sequence>